<accession>A0ABD3N8F6</accession>
<keyword evidence="4" id="KW-0223">Dioxygenase</keyword>
<dbReference type="Gene3D" id="1.20.58.1360">
    <property type="match status" value="1"/>
</dbReference>
<dbReference type="InterPro" id="IPR003347">
    <property type="entry name" value="JmjC_dom"/>
</dbReference>
<dbReference type="InterPro" id="IPR050690">
    <property type="entry name" value="JHDM1_Histone_Demethylase"/>
</dbReference>
<dbReference type="Gene3D" id="2.60.120.650">
    <property type="entry name" value="Cupin"/>
    <property type="match status" value="1"/>
</dbReference>
<dbReference type="AlphaFoldDB" id="A0ABD3N8F6"/>
<evidence type="ECO:0000256" key="5">
    <source>
        <dbReference type="ARBA" id="ARBA00023002"/>
    </source>
</evidence>
<name>A0ABD3N8F6_9STRA</name>
<dbReference type="PROSITE" id="PS51184">
    <property type="entry name" value="JMJC"/>
    <property type="match status" value="1"/>
</dbReference>
<dbReference type="PANTHER" id="PTHR23123">
    <property type="entry name" value="PHD/F-BOX CONTAINING PROTEIN"/>
    <property type="match status" value="1"/>
</dbReference>
<dbReference type="GO" id="GO:0051213">
    <property type="term" value="F:dioxygenase activity"/>
    <property type="evidence" value="ECO:0007669"/>
    <property type="project" value="UniProtKB-KW"/>
</dbReference>
<evidence type="ECO:0000259" key="10">
    <source>
        <dbReference type="PROSITE" id="PS51184"/>
    </source>
</evidence>
<dbReference type="Pfam" id="PF02373">
    <property type="entry name" value="JmjC"/>
    <property type="match status" value="1"/>
</dbReference>
<evidence type="ECO:0000256" key="3">
    <source>
        <dbReference type="ARBA" id="ARBA00022853"/>
    </source>
</evidence>
<dbReference type="GO" id="GO:0005634">
    <property type="term" value="C:nucleus"/>
    <property type="evidence" value="ECO:0007669"/>
    <property type="project" value="UniProtKB-SubCell"/>
</dbReference>
<keyword evidence="5" id="KW-0560">Oxidoreductase</keyword>
<evidence type="ECO:0000256" key="8">
    <source>
        <dbReference type="ARBA" id="ARBA00023163"/>
    </source>
</evidence>
<evidence type="ECO:0000256" key="9">
    <source>
        <dbReference type="ARBA" id="ARBA00023242"/>
    </source>
</evidence>
<evidence type="ECO:0000256" key="7">
    <source>
        <dbReference type="ARBA" id="ARBA00023015"/>
    </source>
</evidence>
<sequence length="582" mass="66433">MPRDVANGMTPMILMILRWIFIKLYLNTKFGIASTVSVEDYVNCHVSCTDYVSISEIALVCQIYVIHLTRHHTLLIFLHTGIPYHGPGKYRRGRDGLRKRRRIDFMKLNDPGWDSENGSAQHLLLGMVGANGIHDVDFWAMICQRKKNRKNFFTPGRSKRGGCMLDLPEGVEFNADYVSKHGFDLPVLFANESPSQLGLRVPSSEDINNDVGTSCSSFGYANIAKLVGPFRQVQVIDTATQLTTECSLQEWVDYLETPPKERCRTLNIITLETSQTPLGKLVTEPQLARDLDFVKLHWPQSLEDLRAPGNNGIDVDDESIEEELDEVLDTLKKEQPRVTKYCLMSAAGSYTDFHVDFGGTSVWYHVYFGTKIFYFIEPTPSNLKIYSEWATNSSGKNGNNRYVFLPDLIVSAGGKVFEVTLKKGQTLFIASGWIHAVYTPKDSLVFGGNFLHRHSLEMQLRIYKLERKMKVGADYRFPNYQKLMWYVARDFLMECTKLLQQRHQEGPSEYHSTDGSGDLEQRQLLREAYSPRILRGYNALAKELGRWSRSKTKRIVEQFPEHMDVVTVANELGRMMNLCSLS</sequence>
<evidence type="ECO:0000256" key="1">
    <source>
        <dbReference type="ARBA" id="ARBA00004123"/>
    </source>
</evidence>
<protein>
    <recommendedName>
        <fullName evidence="10">JmjC domain-containing protein</fullName>
    </recommendedName>
</protein>
<dbReference type="Proteomes" id="UP001530293">
    <property type="component" value="Unassembled WGS sequence"/>
</dbReference>
<keyword evidence="12" id="KW-1185">Reference proteome</keyword>
<keyword evidence="6" id="KW-0408">Iron</keyword>
<dbReference type="GO" id="GO:0046872">
    <property type="term" value="F:metal ion binding"/>
    <property type="evidence" value="ECO:0007669"/>
    <property type="project" value="UniProtKB-KW"/>
</dbReference>
<organism evidence="11 12">
    <name type="scientific">Discostella pseudostelligera</name>
    <dbReference type="NCBI Taxonomy" id="259834"/>
    <lineage>
        <taxon>Eukaryota</taxon>
        <taxon>Sar</taxon>
        <taxon>Stramenopiles</taxon>
        <taxon>Ochrophyta</taxon>
        <taxon>Bacillariophyta</taxon>
        <taxon>Coscinodiscophyceae</taxon>
        <taxon>Thalassiosirophycidae</taxon>
        <taxon>Stephanodiscales</taxon>
        <taxon>Stephanodiscaceae</taxon>
        <taxon>Discostella</taxon>
    </lineage>
</organism>
<dbReference type="GO" id="GO:0006325">
    <property type="term" value="P:chromatin organization"/>
    <property type="evidence" value="ECO:0007669"/>
    <property type="project" value="UniProtKB-KW"/>
</dbReference>
<feature type="domain" description="JmjC" evidence="10">
    <location>
        <begin position="296"/>
        <end position="467"/>
    </location>
</feature>
<evidence type="ECO:0000313" key="11">
    <source>
        <dbReference type="EMBL" id="KAL3771311.1"/>
    </source>
</evidence>
<keyword evidence="9" id="KW-0539">Nucleus</keyword>
<proteinExistence type="predicted"/>
<comment type="caution">
    <text evidence="11">The sequence shown here is derived from an EMBL/GenBank/DDBJ whole genome shotgun (WGS) entry which is preliminary data.</text>
</comment>
<reference evidence="11 12" key="1">
    <citation type="submission" date="2024-10" db="EMBL/GenBank/DDBJ databases">
        <title>Updated reference genomes for cyclostephanoid diatoms.</title>
        <authorList>
            <person name="Roberts W.R."/>
            <person name="Alverson A.J."/>
        </authorList>
    </citation>
    <scope>NUCLEOTIDE SEQUENCE [LARGE SCALE GENOMIC DNA]</scope>
    <source>
        <strain evidence="11 12">AJA232-27</strain>
    </source>
</reference>
<dbReference type="InterPro" id="IPR041070">
    <property type="entry name" value="JHD"/>
</dbReference>
<keyword evidence="7" id="KW-0805">Transcription regulation</keyword>
<comment type="subcellular location">
    <subcellularLocation>
        <location evidence="1">Nucleus</location>
    </subcellularLocation>
</comment>
<evidence type="ECO:0000256" key="2">
    <source>
        <dbReference type="ARBA" id="ARBA00022723"/>
    </source>
</evidence>
<dbReference type="EMBL" id="JALLBG020000025">
    <property type="protein sequence ID" value="KAL3771311.1"/>
    <property type="molecule type" value="Genomic_DNA"/>
</dbReference>
<dbReference type="SMART" id="SM00558">
    <property type="entry name" value="JmjC"/>
    <property type="match status" value="1"/>
</dbReference>
<evidence type="ECO:0000256" key="6">
    <source>
        <dbReference type="ARBA" id="ARBA00023004"/>
    </source>
</evidence>
<keyword evidence="3" id="KW-0156">Chromatin regulator</keyword>
<evidence type="ECO:0000313" key="12">
    <source>
        <dbReference type="Proteomes" id="UP001530293"/>
    </source>
</evidence>
<keyword evidence="8" id="KW-0804">Transcription</keyword>
<gene>
    <name evidence="11" type="ORF">ACHAWU_005779</name>
</gene>
<evidence type="ECO:0000256" key="4">
    <source>
        <dbReference type="ARBA" id="ARBA00022964"/>
    </source>
</evidence>
<keyword evidence="2" id="KW-0479">Metal-binding</keyword>
<dbReference type="SUPFAM" id="SSF51197">
    <property type="entry name" value="Clavaminate synthase-like"/>
    <property type="match status" value="1"/>
</dbReference>
<dbReference type="Pfam" id="PF17811">
    <property type="entry name" value="JHD"/>
    <property type="match status" value="1"/>
</dbReference>